<dbReference type="GO" id="GO:0006419">
    <property type="term" value="P:alanyl-tRNA aminoacylation"/>
    <property type="evidence" value="ECO:0007669"/>
    <property type="project" value="UniProtKB-UniRule"/>
</dbReference>
<dbReference type="FunFam" id="3.30.980.10:FF:000004">
    <property type="entry name" value="Alanine--tRNA ligase, cytoplasmic"/>
    <property type="match status" value="1"/>
</dbReference>
<dbReference type="Pfam" id="PF02272">
    <property type="entry name" value="DHHA1"/>
    <property type="match status" value="1"/>
</dbReference>
<dbReference type="Gene3D" id="3.30.980.10">
    <property type="entry name" value="Threonyl-trna Synthetase, Chain A, domain 2"/>
    <property type="match status" value="1"/>
</dbReference>
<keyword evidence="11 14" id="KW-0030">Aminoacyl-tRNA synthetase</keyword>
<evidence type="ECO:0000256" key="4">
    <source>
        <dbReference type="ARBA" id="ARBA00022598"/>
    </source>
</evidence>
<evidence type="ECO:0000256" key="7">
    <source>
        <dbReference type="ARBA" id="ARBA00022833"/>
    </source>
</evidence>
<evidence type="ECO:0000256" key="5">
    <source>
        <dbReference type="ARBA" id="ARBA00022723"/>
    </source>
</evidence>
<evidence type="ECO:0000256" key="2">
    <source>
        <dbReference type="ARBA" id="ARBA00022490"/>
    </source>
</evidence>
<name>A0A014MH42_9BACT</name>
<dbReference type="Proteomes" id="UP000020977">
    <property type="component" value="Unassembled WGS sequence"/>
</dbReference>
<dbReference type="InterPro" id="IPR018163">
    <property type="entry name" value="Thr/Ala-tRNA-synth_IIc_edit"/>
</dbReference>
<dbReference type="InterPro" id="IPR018165">
    <property type="entry name" value="Ala-tRNA-synth_IIc_core"/>
</dbReference>
<dbReference type="InterPro" id="IPR018164">
    <property type="entry name" value="Ala-tRNA-synth_IIc_N"/>
</dbReference>
<dbReference type="InterPro" id="IPR002318">
    <property type="entry name" value="Ala-tRNA-lgiase_IIc"/>
</dbReference>
<dbReference type="HAMAP" id="MF_00036_B">
    <property type="entry name" value="Ala_tRNA_synth_B"/>
    <property type="match status" value="1"/>
</dbReference>
<dbReference type="InterPro" id="IPR045864">
    <property type="entry name" value="aa-tRNA-synth_II/BPL/LPL"/>
</dbReference>
<dbReference type="PANTHER" id="PTHR11777">
    <property type="entry name" value="ALANYL-TRNA SYNTHETASE"/>
    <property type="match status" value="1"/>
</dbReference>
<organism evidence="16 17">
    <name type="scientific">Mesomycoplasma ovipneumoniae 14811</name>
    <dbReference type="NCBI Taxonomy" id="1188239"/>
    <lineage>
        <taxon>Bacteria</taxon>
        <taxon>Bacillati</taxon>
        <taxon>Mycoplasmatota</taxon>
        <taxon>Mycoplasmoidales</taxon>
        <taxon>Metamycoplasmataceae</taxon>
        <taxon>Mesomycoplasma</taxon>
    </lineage>
</organism>
<dbReference type="GO" id="GO:0005829">
    <property type="term" value="C:cytosol"/>
    <property type="evidence" value="ECO:0007669"/>
    <property type="project" value="TreeGrafter"/>
</dbReference>
<dbReference type="InterPro" id="IPR018162">
    <property type="entry name" value="Ala-tRNA-ligase_IIc_anticod-bd"/>
</dbReference>
<dbReference type="InterPro" id="IPR050058">
    <property type="entry name" value="Ala-tRNA_ligase"/>
</dbReference>
<keyword evidence="4 14" id="KW-0436">Ligase</keyword>
<dbReference type="SUPFAM" id="SSF55186">
    <property type="entry name" value="ThrRS/AlaRS common domain"/>
    <property type="match status" value="1"/>
</dbReference>
<keyword evidence="10 14" id="KW-0648">Protein biosynthesis</keyword>
<comment type="similarity">
    <text evidence="1 14">Belongs to the class-II aminoacyl-tRNA synthetase family.</text>
</comment>
<dbReference type="NCBIfam" id="TIGR00344">
    <property type="entry name" value="alaS"/>
    <property type="match status" value="1"/>
</dbReference>
<proteinExistence type="inferred from homology"/>
<evidence type="ECO:0000256" key="14">
    <source>
        <dbReference type="HAMAP-Rule" id="MF_00036"/>
    </source>
</evidence>
<evidence type="ECO:0000256" key="1">
    <source>
        <dbReference type="ARBA" id="ARBA00008226"/>
    </source>
</evidence>
<dbReference type="RefSeq" id="WP_044284438.1">
    <property type="nucleotide sequence ID" value="NZ_JFAD01000033.1"/>
</dbReference>
<feature type="binding site" evidence="14">
    <location>
        <position position="669"/>
    </location>
    <ligand>
        <name>Zn(2+)</name>
        <dbReference type="ChEBI" id="CHEBI:29105"/>
    </ligand>
</feature>
<keyword evidence="3 14" id="KW-0820">tRNA-binding</keyword>
<dbReference type="PANTHER" id="PTHR11777:SF9">
    <property type="entry name" value="ALANINE--TRNA LIGASE, CYTOPLASMIC"/>
    <property type="match status" value="1"/>
</dbReference>
<protein>
    <recommendedName>
        <fullName evidence="14">Alanine--tRNA ligase</fullName>
        <ecNumber evidence="14">6.1.1.7</ecNumber>
    </recommendedName>
    <alternativeName>
        <fullName evidence="14">Alanyl-tRNA synthetase</fullName>
        <shortName evidence="14">AlaRS</shortName>
    </alternativeName>
</protein>
<evidence type="ECO:0000259" key="15">
    <source>
        <dbReference type="PROSITE" id="PS50860"/>
    </source>
</evidence>
<feature type="domain" description="Alanyl-transfer RNA synthetases family profile" evidence="15">
    <location>
        <begin position="4"/>
        <end position="699"/>
    </location>
</feature>
<keyword evidence="2 14" id="KW-0963">Cytoplasm</keyword>
<dbReference type="Gene3D" id="3.10.310.40">
    <property type="match status" value="1"/>
</dbReference>
<dbReference type="InterPro" id="IPR009000">
    <property type="entry name" value="Transl_B-barrel_sf"/>
</dbReference>
<evidence type="ECO:0000256" key="9">
    <source>
        <dbReference type="ARBA" id="ARBA00022884"/>
    </source>
</evidence>
<dbReference type="EMBL" id="JFAD01000033">
    <property type="protein sequence ID" value="EXU60890.1"/>
    <property type="molecule type" value="Genomic_DNA"/>
</dbReference>
<dbReference type="STRING" id="1188239.MOVI_6200"/>
<dbReference type="SUPFAM" id="SSF55681">
    <property type="entry name" value="Class II aaRS and biotin synthetases"/>
    <property type="match status" value="1"/>
</dbReference>
<keyword evidence="7 14" id="KW-0862">Zinc</keyword>
<keyword evidence="5 14" id="KW-0479">Metal-binding</keyword>
<accession>A0A014MH42</accession>
<dbReference type="FunFam" id="3.30.930.10:FF:000046">
    <property type="entry name" value="Alanine--tRNA ligase"/>
    <property type="match status" value="1"/>
</dbReference>
<dbReference type="SUPFAM" id="SSF101353">
    <property type="entry name" value="Putative anticodon-binding domain of alanyl-tRNA synthetase (AlaRS)"/>
    <property type="match status" value="1"/>
</dbReference>
<dbReference type="Pfam" id="PF07973">
    <property type="entry name" value="tRNA_SAD"/>
    <property type="match status" value="1"/>
</dbReference>
<dbReference type="GO" id="GO:0005524">
    <property type="term" value="F:ATP binding"/>
    <property type="evidence" value="ECO:0007669"/>
    <property type="project" value="UniProtKB-UniRule"/>
</dbReference>
<comment type="domain">
    <text evidence="14">Consists of three domains; the N-terminal catalytic domain, the editing domain and the C-terminal C-Ala domain. The editing domain removes incorrectly charged amino acids, while the C-Ala domain, along with tRNA(Ala), serves as a bridge to cooperatively bring together the editing and aminoacylation centers thus stimulating deacylation of misacylated tRNAs.</text>
</comment>
<dbReference type="Gene3D" id="2.40.30.130">
    <property type="match status" value="1"/>
</dbReference>
<reference evidence="16 17" key="1">
    <citation type="submission" date="2014-03" db="EMBL/GenBank/DDBJ databases">
        <title>Genome sequence of Mycoplasma ovipneumoniae strain 14811.</title>
        <authorList>
            <person name="Sirand-Pugnet P."/>
            <person name="Breton M."/>
            <person name="Dordet-Frisoni E."/>
            <person name="Baranowski E."/>
            <person name="Barre A."/>
            <person name="Couture C."/>
            <person name="Dupuy V."/>
            <person name="Gaurivaud P."/>
            <person name="Jacob D."/>
            <person name="Lemaitre C."/>
            <person name="Manso-Silvan L."/>
            <person name="Nikolski M."/>
            <person name="Nouvel L.-X."/>
            <person name="Poumarat F."/>
            <person name="Tardy F."/>
            <person name="Thebault P."/>
            <person name="Theil S."/>
            <person name="Citti C."/>
            <person name="Thiaucourt F."/>
            <person name="Blanchard A."/>
        </authorList>
    </citation>
    <scope>NUCLEOTIDE SEQUENCE [LARGE SCALE GENOMIC DNA]</scope>
    <source>
        <strain evidence="16 17">14811</strain>
    </source>
</reference>
<keyword evidence="6 14" id="KW-0547">Nucleotide-binding</keyword>
<evidence type="ECO:0000256" key="12">
    <source>
        <dbReference type="ARBA" id="ARBA00024779"/>
    </source>
</evidence>
<dbReference type="CDD" id="cd00673">
    <property type="entry name" value="AlaRS_core"/>
    <property type="match status" value="1"/>
</dbReference>
<keyword evidence="8 14" id="KW-0067">ATP-binding</keyword>
<dbReference type="eggNOG" id="COG0013">
    <property type="taxonomic scope" value="Bacteria"/>
</dbReference>
<evidence type="ECO:0000256" key="6">
    <source>
        <dbReference type="ARBA" id="ARBA00022741"/>
    </source>
</evidence>
<dbReference type="PROSITE" id="PS50860">
    <property type="entry name" value="AA_TRNA_LIGASE_II_ALA"/>
    <property type="match status" value="1"/>
</dbReference>
<dbReference type="InterPro" id="IPR023033">
    <property type="entry name" value="Ala_tRNA_ligase_euk/bac"/>
</dbReference>
<dbReference type="SUPFAM" id="SSF50447">
    <property type="entry name" value="Translation proteins"/>
    <property type="match status" value="1"/>
</dbReference>
<evidence type="ECO:0000256" key="3">
    <source>
        <dbReference type="ARBA" id="ARBA00022555"/>
    </source>
</evidence>
<feature type="binding site" evidence="14">
    <location>
        <position position="564"/>
    </location>
    <ligand>
        <name>Zn(2+)</name>
        <dbReference type="ChEBI" id="CHEBI:29105"/>
    </ligand>
</feature>
<dbReference type="EC" id="6.1.1.7" evidence="14"/>
<dbReference type="Pfam" id="PF01411">
    <property type="entry name" value="tRNA-synt_2c"/>
    <property type="match status" value="1"/>
</dbReference>
<dbReference type="GO" id="GO:0008270">
    <property type="term" value="F:zinc ion binding"/>
    <property type="evidence" value="ECO:0007669"/>
    <property type="project" value="UniProtKB-UniRule"/>
</dbReference>
<evidence type="ECO:0000256" key="13">
    <source>
        <dbReference type="ARBA" id="ARBA00048300"/>
    </source>
</evidence>
<gene>
    <name evidence="14 16" type="primary">alaS</name>
    <name evidence="16" type="ORF">MOVI_6200</name>
</gene>
<evidence type="ECO:0000256" key="10">
    <source>
        <dbReference type="ARBA" id="ARBA00022917"/>
    </source>
</evidence>
<dbReference type="InterPro" id="IPR003156">
    <property type="entry name" value="DHHA1_dom"/>
</dbReference>
<evidence type="ECO:0000256" key="8">
    <source>
        <dbReference type="ARBA" id="ARBA00022840"/>
    </source>
</evidence>
<comment type="function">
    <text evidence="12 14">Catalyzes the attachment of alanine to tRNA(Ala) in a two-step reaction: alanine is first activated by ATP to form Ala-AMP and then transferred to the acceptor end of tRNA(Ala). Also edits incorrectly charged Ser-tRNA(Ala) and Gly-tRNA(Ala) via its editing domain.</text>
</comment>
<comment type="subcellular location">
    <subcellularLocation>
        <location evidence="14">Cytoplasm</location>
    </subcellularLocation>
</comment>
<feature type="binding site" evidence="14">
    <location>
        <position position="665"/>
    </location>
    <ligand>
        <name>Zn(2+)</name>
        <dbReference type="ChEBI" id="CHEBI:29105"/>
    </ligand>
</feature>
<evidence type="ECO:0000256" key="11">
    <source>
        <dbReference type="ARBA" id="ARBA00023146"/>
    </source>
</evidence>
<comment type="cofactor">
    <cofactor evidence="14">
        <name>Zn(2+)</name>
        <dbReference type="ChEBI" id="CHEBI:29105"/>
    </cofactor>
    <text evidence="14">Binds 1 zinc ion per subunit.</text>
</comment>
<dbReference type="GO" id="GO:0000049">
    <property type="term" value="F:tRNA binding"/>
    <property type="evidence" value="ECO:0007669"/>
    <property type="project" value="UniProtKB-KW"/>
</dbReference>
<evidence type="ECO:0000313" key="16">
    <source>
        <dbReference type="EMBL" id="EXU60890.1"/>
    </source>
</evidence>
<dbReference type="SMART" id="SM00863">
    <property type="entry name" value="tRNA_SAD"/>
    <property type="match status" value="1"/>
</dbReference>
<sequence>MKKLSANEVRQLWYDFFQLKNHLLIESKPLVPQNDDSLLWINSGVAALKDYFIGKKIPPSKRLVNSQKALRTNDIENVGQTSRHHTLFEMLGNFSIGDYFKLEAIDFAFEFLTKWLELDPEKLYITYYDSDFETLNKWKTLGFPENRLIPGGKKTNFWDLGQGPCGPCTEIYFDRGKKFDARGDELIRNDIENDRFIEIWNIVFSEFNNDGAQNYSPLMSKNIDTGAGFERIVSILQNGPTNYDTDLFLPIIAEIQKYTNFKYDIENYFKKDAKQAQINKSFRLIADHIRAISAAVNDGVMPSNLHRGYIIRRLIRRAYWNGKKLGISEEFLHKLVPIVAKTLNANFDIEKIESVIYHEEKNFIKTLEIGHELLENEIKKTEGQISPEIVFKLFVTYGFPPELTQEILQEKNISFDLKSLEEYHEKHAQISRANIKKGMGKVIDSLNQVKSQISEFIGYEFHKTETKIAFLANQFNEIDQTNEGEISYVIFEKTPFYATAGGQKHDQGYIIQGNKKIEIIDVFKDKFLNNVHVFEGKLSKNLPVILELNSDNRLNLERNHSATHLLFASLRAEFGPQIKQLGSDNNEERLTFDFPCAQKPSKEQIKSVENRVNSYISQQVQRKYLVTDLQEAQKLNAIMTLEESEYMDPNALRLVVFPGITTDLCGGTHIQNTKLLEKFTILSCQTKGSGIYRIRAVSSFAKNVEFLKQNIELLKFQISSLVNKIAKISQDFTFDFPSFTDLDLEFEHLTKIEEELKEKYKKILKNQDISESLELNSDNFVDINQNKFYIDLEFNSKNLKQSAATFRQKNPKSTFILATNLENENYLITVASFNLESNVILEKIMEIYDGAGGGNSKIAQAKIKKKPIKDDIIKLLWALDPEF</sequence>
<comment type="caution">
    <text evidence="16">The sequence shown here is derived from an EMBL/GenBank/DDBJ whole genome shotgun (WGS) entry which is preliminary data.</text>
</comment>
<dbReference type="AlphaFoldDB" id="A0A014MH42"/>
<dbReference type="Gene3D" id="3.30.930.10">
    <property type="entry name" value="Bira Bifunctional Protein, Domain 2"/>
    <property type="match status" value="1"/>
</dbReference>
<comment type="catalytic activity">
    <reaction evidence="13 14">
        <text>tRNA(Ala) + L-alanine + ATP = L-alanyl-tRNA(Ala) + AMP + diphosphate</text>
        <dbReference type="Rhea" id="RHEA:12540"/>
        <dbReference type="Rhea" id="RHEA-COMP:9657"/>
        <dbReference type="Rhea" id="RHEA-COMP:9923"/>
        <dbReference type="ChEBI" id="CHEBI:30616"/>
        <dbReference type="ChEBI" id="CHEBI:33019"/>
        <dbReference type="ChEBI" id="CHEBI:57972"/>
        <dbReference type="ChEBI" id="CHEBI:78442"/>
        <dbReference type="ChEBI" id="CHEBI:78497"/>
        <dbReference type="ChEBI" id="CHEBI:456215"/>
        <dbReference type="EC" id="6.1.1.7"/>
    </reaction>
</comment>
<feature type="binding site" evidence="14">
    <location>
        <position position="560"/>
    </location>
    <ligand>
        <name>Zn(2+)</name>
        <dbReference type="ChEBI" id="CHEBI:29105"/>
    </ligand>
</feature>
<keyword evidence="9 14" id="KW-0694">RNA-binding</keyword>
<dbReference type="InterPro" id="IPR012947">
    <property type="entry name" value="tRNA_SAD"/>
</dbReference>
<dbReference type="GO" id="GO:0004813">
    <property type="term" value="F:alanine-tRNA ligase activity"/>
    <property type="evidence" value="ECO:0007669"/>
    <property type="project" value="UniProtKB-UniRule"/>
</dbReference>
<dbReference type="GO" id="GO:0002161">
    <property type="term" value="F:aminoacyl-tRNA deacylase activity"/>
    <property type="evidence" value="ECO:0007669"/>
    <property type="project" value="TreeGrafter"/>
</dbReference>
<evidence type="ECO:0000313" key="17">
    <source>
        <dbReference type="Proteomes" id="UP000020977"/>
    </source>
</evidence>
<dbReference type="PRINTS" id="PR00980">
    <property type="entry name" value="TRNASYNTHALA"/>
</dbReference>